<sequence>MTNTNVRKTKHVKRCSNTATGLSLGLGDPGNRCRSKELLSQANQGRGYSISICPWHE</sequence>
<dbReference type="EMBL" id="JACVVK020000107">
    <property type="protein sequence ID" value="KAK7492039.1"/>
    <property type="molecule type" value="Genomic_DNA"/>
</dbReference>
<keyword evidence="2" id="KW-1185">Reference proteome</keyword>
<dbReference type="AlphaFoldDB" id="A0ABD0KZ11"/>
<feature type="non-terminal residue" evidence="1">
    <location>
        <position position="57"/>
    </location>
</feature>
<evidence type="ECO:0000313" key="2">
    <source>
        <dbReference type="Proteomes" id="UP001519460"/>
    </source>
</evidence>
<name>A0ABD0KZ11_9CAEN</name>
<evidence type="ECO:0000313" key="1">
    <source>
        <dbReference type="EMBL" id="KAK7492039.1"/>
    </source>
</evidence>
<proteinExistence type="predicted"/>
<gene>
    <name evidence="1" type="ORF">BaRGS_00016703</name>
</gene>
<reference evidence="1 2" key="1">
    <citation type="journal article" date="2023" name="Sci. Data">
        <title>Genome assembly of the Korean intertidal mud-creeper Batillaria attramentaria.</title>
        <authorList>
            <person name="Patra A.K."/>
            <person name="Ho P.T."/>
            <person name="Jun S."/>
            <person name="Lee S.J."/>
            <person name="Kim Y."/>
            <person name="Won Y.J."/>
        </authorList>
    </citation>
    <scope>NUCLEOTIDE SEQUENCE [LARGE SCALE GENOMIC DNA]</scope>
    <source>
        <strain evidence="1">Wonlab-2016</strain>
    </source>
</reference>
<comment type="caution">
    <text evidence="1">The sequence shown here is derived from an EMBL/GenBank/DDBJ whole genome shotgun (WGS) entry which is preliminary data.</text>
</comment>
<organism evidence="1 2">
    <name type="scientific">Batillaria attramentaria</name>
    <dbReference type="NCBI Taxonomy" id="370345"/>
    <lineage>
        <taxon>Eukaryota</taxon>
        <taxon>Metazoa</taxon>
        <taxon>Spiralia</taxon>
        <taxon>Lophotrochozoa</taxon>
        <taxon>Mollusca</taxon>
        <taxon>Gastropoda</taxon>
        <taxon>Caenogastropoda</taxon>
        <taxon>Sorbeoconcha</taxon>
        <taxon>Cerithioidea</taxon>
        <taxon>Batillariidae</taxon>
        <taxon>Batillaria</taxon>
    </lineage>
</organism>
<accession>A0ABD0KZ11</accession>
<protein>
    <submittedName>
        <fullName evidence="1">Uncharacterized protein</fullName>
    </submittedName>
</protein>
<dbReference type="Proteomes" id="UP001519460">
    <property type="component" value="Unassembled WGS sequence"/>
</dbReference>